<dbReference type="GO" id="GO:0003677">
    <property type="term" value="F:DNA binding"/>
    <property type="evidence" value="ECO:0007669"/>
    <property type="project" value="UniProtKB-UniRule"/>
</dbReference>
<dbReference type="Pfam" id="PF13424">
    <property type="entry name" value="TPR_12"/>
    <property type="match status" value="2"/>
</dbReference>
<dbReference type="InterPro" id="IPR019734">
    <property type="entry name" value="TPR_rpt"/>
</dbReference>
<evidence type="ECO:0000259" key="7">
    <source>
        <dbReference type="PROSITE" id="PS51755"/>
    </source>
</evidence>
<dbReference type="PATRIC" id="fig|518642.10.peg.6438"/>
<dbReference type="Gene3D" id="3.40.50.300">
    <property type="entry name" value="P-loop containing nucleotide triphosphate hydrolases"/>
    <property type="match status" value="1"/>
</dbReference>
<evidence type="ECO:0000313" key="8">
    <source>
        <dbReference type="EMBL" id="OEV07704.1"/>
    </source>
</evidence>
<dbReference type="AlphaFoldDB" id="A0A1E7KUV1"/>
<dbReference type="Gene3D" id="1.25.40.10">
    <property type="entry name" value="Tetratricopeptide repeat domain"/>
    <property type="match status" value="4"/>
</dbReference>
<dbReference type="InterPro" id="IPR027417">
    <property type="entry name" value="P-loop_NTPase"/>
</dbReference>
<dbReference type="RefSeq" id="WP_070020049.1">
    <property type="nucleotide sequence ID" value="NZ_LJGW01000486.1"/>
</dbReference>
<dbReference type="PANTHER" id="PTHR35807:SF1">
    <property type="entry name" value="TRANSCRIPTIONAL REGULATOR REDD"/>
    <property type="match status" value="1"/>
</dbReference>
<dbReference type="SMART" id="SM01043">
    <property type="entry name" value="BTAD"/>
    <property type="match status" value="1"/>
</dbReference>
<dbReference type="InterPro" id="IPR005158">
    <property type="entry name" value="BTAD"/>
</dbReference>
<dbReference type="InterPro" id="IPR001867">
    <property type="entry name" value="OmpR/PhoB-type_DNA-bd"/>
</dbReference>
<evidence type="ECO:0000256" key="4">
    <source>
        <dbReference type="ARBA" id="ARBA00023125"/>
    </source>
</evidence>
<evidence type="ECO:0000256" key="3">
    <source>
        <dbReference type="ARBA" id="ARBA00023015"/>
    </source>
</evidence>
<dbReference type="CDD" id="cd15831">
    <property type="entry name" value="BTAD"/>
    <property type="match status" value="1"/>
</dbReference>
<name>A0A1E7KUV1_9ACTN</name>
<dbReference type="GO" id="GO:0006355">
    <property type="term" value="P:regulation of DNA-templated transcription"/>
    <property type="evidence" value="ECO:0007669"/>
    <property type="project" value="InterPro"/>
</dbReference>
<dbReference type="InterPro" id="IPR002182">
    <property type="entry name" value="NB-ARC"/>
</dbReference>
<dbReference type="EMBL" id="LJGW01000486">
    <property type="protein sequence ID" value="OEV07704.1"/>
    <property type="molecule type" value="Genomic_DNA"/>
</dbReference>
<organism evidence="8 9">
    <name type="scientific">Streptomyces nanshensis</name>
    <dbReference type="NCBI Taxonomy" id="518642"/>
    <lineage>
        <taxon>Bacteria</taxon>
        <taxon>Bacillati</taxon>
        <taxon>Actinomycetota</taxon>
        <taxon>Actinomycetes</taxon>
        <taxon>Kitasatosporales</taxon>
        <taxon>Streptomycetaceae</taxon>
        <taxon>Streptomyces</taxon>
    </lineage>
</organism>
<proteinExistence type="inferred from homology"/>
<dbReference type="PRINTS" id="PR00364">
    <property type="entry name" value="DISEASERSIST"/>
</dbReference>
<dbReference type="SUPFAM" id="SSF48452">
    <property type="entry name" value="TPR-like"/>
    <property type="match status" value="3"/>
</dbReference>
<keyword evidence="9" id="KW-1185">Reference proteome</keyword>
<sequence>MREASGALSGAARSARLRFSVLGPLRAWRGDQELSLGSPQQRAVLAALLLRNEPVDTEELCDAVWGEYRPPRGTQAVRTYMSRIRKALGGDSGLLVYESGRYALRRSADVVVDLDVVLDLTARAEEAESADQARALYDSALAHWDGTALAHVPGPYAEAQRARLSEWRLSLQERRLELDLQAGRYADAVTELTYLTVAHPLRERLREMLMLALYRSGRQAEALAVYADIRRLLVEELGIDPRPELSELQQRILTADESLNQGAEESADIDVVRRPAQLPGSVFDFTGREGLVRELVGKLVEPDSTVTAISANAGVGKTTLAVHAANEAAEYFPDGQLYADLHGAGPSAADPGAVLGAFLRSLGTADAGVPDGLSERAALFRSLLTGRRVLLLLDNARDAAQIRPLLPPHGSVALVTSRTRMVDLAGAHLLDLDVMSPDEAMALFTRIVGEERVLNERTAAFDVVGACGFLPLAIRIAASRLAARRTWTVSVLASKLVDGRRRLDELQAGDQAVKATFELGYGQLDPGQARAFRLLGLADGPDISLDAAAALLGLSADTTEFLLESLVDTSLLESAAPGRYRFHDLVRLFARACAERDESEESEREAALSRLLDFYLATAAEVYRLQKPQEPPIGEVDTTAVDGLTFSGQSAAVDWIFSESSCFLSCVRQLASGTTLRRAADLLVIASHIVDAGFGTSQYEQAAEAVKQGAQTAEDVQAEARARSVLSTLHMSAGRFDRADAEARVTASLGISADDPVFSAYAANNRGIVADFQGRHDEAKHFLEQARSLFQDNGRALSEASVLCDLSLAHVGLDRAADAKALAEEALSVFRRFPAGSPAKGLYALGVALTASGAWEEAEKQLSEALAMFRRSRQSRWEGMVHFRLAETHLRQGEAARAAAQAEQALAMRGIGGDWHRATVLVTLGKALYALAQRDRAKACWRAALAVFEERTAPEAAEVRRLLETSTTGAAV</sequence>
<dbReference type="InterPro" id="IPR011990">
    <property type="entry name" value="TPR-like_helical_dom_sf"/>
</dbReference>
<evidence type="ECO:0000313" key="9">
    <source>
        <dbReference type="Proteomes" id="UP000176005"/>
    </source>
</evidence>
<accession>A0A1E7KUV1</accession>
<comment type="similarity">
    <text evidence="1">Belongs to the AfsR/DnrI/RedD regulatory family.</text>
</comment>
<dbReference type="InterPro" id="IPR016032">
    <property type="entry name" value="Sig_transdc_resp-reg_C-effctor"/>
</dbReference>
<keyword evidence="5" id="KW-0804">Transcription</keyword>
<keyword evidence="4 6" id="KW-0238">DNA-binding</keyword>
<dbReference type="Gene3D" id="1.10.10.10">
    <property type="entry name" value="Winged helix-like DNA-binding domain superfamily/Winged helix DNA-binding domain"/>
    <property type="match status" value="1"/>
</dbReference>
<dbReference type="Proteomes" id="UP000176005">
    <property type="component" value="Unassembled WGS sequence"/>
</dbReference>
<keyword evidence="3" id="KW-0805">Transcription regulation</keyword>
<dbReference type="InterPro" id="IPR036388">
    <property type="entry name" value="WH-like_DNA-bd_sf"/>
</dbReference>
<dbReference type="PROSITE" id="PS51755">
    <property type="entry name" value="OMPR_PHOB"/>
    <property type="match status" value="1"/>
</dbReference>
<dbReference type="InterPro" id="IPR051677">
    <property type="entry name" value="AfsR-DnrI-RedD_regulator"/>
</dbReference>
<dbReference type="Pfam" id="PF03704">
    <property type="entry name" value="BTAD"/>
    <property type="match status" value="1"/>
</dbReference>
<dbReference type="GO" id="GO:0000160">
    <property type="term" value="P:phosphorelay signal transduction system"/>
    <property type="evidence" value="ECO:0007669"/>
    <property type="project" value="UniProtKB-KW"/>
</dbReference>
<dbReference type="SMART" id="SM00028">
    <property type="entry name" value="TPR"/>
    <property type="match status" value="5"/>
</dbReference>
<gene>
    <name evidence="8" type="ORF">AN218_28810</name>
</gene>
<reference evidence="8 9" key="1">
    <citation type="journal article" date="2016" name="Front. Microbiol.">
        <title>Comparative Genomics Analysis of Streptomyces Species Reveals Their Adaptation to the Marine Environment and Their Diversity at the Genomic Level.</title>
        <authorList>
            <person name="Tian X."/>
            <person name="Zhang Z."/>
            <person name="Yang T."/>
            <person name="Chen M."/>
            <person name="Li J."/>
            <person name="Chen F."/>
            <person name="Yang J."/>
            <person name="Li W."/>
            <person name="Zhang B."/>
            <person name="Zhang Z."/>
            <person name="Wu J."/>
            <person name="Zhang C."/>
            <person name="Long L."/>
            <person name="Xiao J."/>
        </authorList>
    </citation>
    <scope>NUCLEOTIDE SEQUENCE [LARGE SCALE GENOMIC DNA]</scope>
    <source>
        <strain evidence="8 9">SCSIO 10429</strain>
    </source>
</reference>
<dbReference type="SUPFAM" id="SSF52540">
    <property type="entry name" value="P-loop containing nucleoside triphosphate hydrolases"/>
    <property type="match status" value="1"/>
</dbReference>
<evidence type="ECO:0000256" key="6">
    <source>
        <dbReference type="PROSITE-ProRule" id="PRU01091"/>
    </source>
</evidence>
<feature type="DNA-binding region" description="OmpR/PhoB-type" evidence="6">
    <location>
        <begin position="9"/>
        <end position="106"/>
    </location>
</feature>
<protein>
    <submittedName>
        <fullName evidence="8">Regulator</fullName>
    </submittedName>
</protein>
<dbReference type="SMART" id="SM00862">
    <property type="entry name" value="Trans_reg_C"/>
    <property type="match status" value="1"/>
</dbReference>
<feature type="domain" description="OmpR/PhoB-type" evidence="7">
    <location>
        <begin position="9"/>
        <end position="106"/>
    </location>
</feature>
<dbReference type="PANTHER" id="PTHR35807">
    <property type="entry name" value="TRANSCRIPTIONAL REGULATOR REDD-RELATED"/>
    <property type="match status" value="1"/>
</dbReference>
<evidence type="ECO:0000256" key="1">
    <source>
        <dbReference type="ARBA" id="ARBA00005820"/>
    </source>
</evidence>
<evidence type="ECO:0000256" key="2">
    <source>
        <dbReference type="ARBA" id="ARBA00023012"/>
    </source>
</evidence>
<dbReference type="GO" id="GO:0043531">
    <property type="term" value="F:ADP binding"/>
    <property type="evidence" value="ECO:0007669"/>
    <property type="project" value="InterPro"/>
</dbReference>
<dbReference type="Pfam" id="PF00931">
    <property type="entry name" value="NB-ARC"/>
    <property type="match status" value="1"/>
</dbReference>
<dbReference type="SUPFAM" id="SSF46894">
    <property type="entry name" value="C-terminal effector domain of the bipartite response regulators"/>
    <property type="match status" value="1"/>
</dbReference>
<comment type="caution">
    <text evidence="8">The sequence shown here is derived from an EMBL/GenBank/DDBJ whole genome shotgun (WGS) entry which is preliminary data.</text>
</comment>
<evidence type="ECO:0000256" key="5">
    <source>
        <dbReference type="ARBA" id="ARBA00023163"/>
    </source>
</evidence>
<keyword evidence="2" id="KW-0902">Two-component regulatory system</keyword>